<dbReference type="EMBL" id="CP013909">
    <property type="protein sequence ID" value="ALW85070.1"/>
    <property type="molecule type" value="Genomic_DNA"/>
</dbReference>
<proteinExistence type="predicted"/>
<reference evidence="1 2" key="1">
    <citation type="submission" date="2015-12" db="EMBL/GenBank/DDBJ databases">
        <authorList>
            <person name="Shamseldin A."/>
            <person name="Moawad H."/>
            <person name="Abd El-Rahim W.M."/>
            <person name="Sadowsky M.J."/>
        </authorList>
    </citation>
    <scope>NUCLEOTIDE SEQUENCE [LARGE SCALE GENOMIC DNA]</scope>
    <source>
        <strain evidence="1 2">DG5B</strain>
    </source>
</reference>
<dbReference type="Pfam" id="PF13645">
    <property type="entry name" value="YkuD_2"/>
    <property type="match status" value="1"/>
</dbReference>
<dbReference type="RefSeq" id="WP_068191786.1">
    <property type="nucleotide sequence ID" value="NZ_CP013909.1"/>
</dbReference>
<dbReference type="AlphaFoldDB" id="A0A0U4CNY3"/>
<dbReference type="PANTHER" id="PTHR38477:SF1">
    <property type="entry name" value="MUREIN L,D-TRANSPEPTIDASE CATALYTIC DOMAIN FAMILY PROTEIN"/>
    <property type="match status" value="1"/>
</dbReference>
<dbReference type="PANTHER" id="PTHR38477">
    <property type="entry name" value="HYPOTHETICAL EXPORTED PROTEIN"/>
    <property type="match status" value="1"/>
</dbReference>
<protein>
    <recommendedName>
        <fullName evidence="3">YkuD domain-containing protein</fullName>
    </recommendedName>
</protein>
<gene>
    <name evidence="1" type="ORF">AUC43_08180</name>
</gene>
<dbReference type="KEGG" id="hyg:AUC43_08180"/>
<evidence type="ECO:0000313" key="1">
    <source>
        <dbReference type="EMBL" id="ALW85070.1"/>
    </source>
</evidence>
<accession>A0A0U4CNY3</accession>
<keyword evidence="2" id="KW-1185">Reference proteome</keyword>
<dbReference type="STRING" id="1411621.AUC43_08180"/>
<evidence type="ECO:0008006" key="3">
    <source>
        <dbReference type="Google" id="ProtNLM"/>
    </source>
</evidence>
<name>A0A0U4CNY3_9BACT</name>
<evidence type="ECO:0000313" key="2">
    <source>
        <dbReference type="Proteomes" id="UP000059542"/>
    </source>
</evidence>
<organism evidence="1 2">
    <name type="scientific">Hymenobacter sedentarius</name>
    <dbReference type="NCBI Taxonomy" id="1411621"/>
    <lineage>
        <taxon>Bacteria</taxon>
        <taxon>Pseudomonadati</taxon>
        <taxon>Bacteroidota</taxon>
        <taxon>Cytophagia</taxon>
        <taxon>Cytophagales</taxon>
        <taxon>Hymenobacteraceae</taxon>
        <taxon>Hymenobacter</taxon>
    </lineage>
</organism>
<dbReference type="Proteomes" id="UP000059542">
    <property type="component" value="Chromosome"/>
</dbReference>
<dbReference type="OrthoDB" id="9815195at2"/>
<sequence length="225" mass="24551">MLALTPIAPLPNVPDTLRQAIRQLHAALGPAAAALRPAVLEQACVGYLTLHPTGRIERGGLLAVADMDLPNTTERLWVLDLRHAKVLHRSLVAHGEGSGAVRATRFSNEEKSACTSLGFYRTADTYDGIHGYSRRIEGLDKGQNANAYDRYVVLHAADYASPNYIRQHGHLGYSRGCPALPPEQFKAIIASVRVGSLLLISGPRLTSRWLDGRAAGRRFLARGWE</sequence>
<dbReference type="InterPro" id="IPR032676">
    <property type="entry name" value="YkuD_2"/>
</dbReference>